<gene>
    <name evidence="1" type="ORF">GXP70_15240</name>
</gene>
<dbReference type="Pfam" id="PF05721">
    <property type="entry name" value="PhyH"/>
    <property type="match status" value="1"/>
</dbReference>
<dbReference type="Gene3D" id="2.60.120.620">
    <property type="entry name" value="q2cbj1_9rhob like domain"/>
    <property type="match status" value="1"/>
</dbReference>
<dbReference type="PANTHER" id="PTHR20883">
    <property type="entry name" value="PHYTANOYL-COA DIOXYGENASE DOMAIN CONTAINING 1"/>
    <property type="match status" value="1"/>
</dbReference>
<reference evidence="1 2" key="1">
    <citation type="submission" date="2020-01" db="EMBL/GenBank/DDBJ databases">
        <title>Paenibacillus sp. nov., isolated from tomato rhizosphere.</title>
        <authorList>
            <person name="Weon H.-Y."/>
            <person name="Lee S.A."/>
        </authorList>
    </citation>
    <scope>NUCLEOTIDE SEQUENCE [LARGE SCALE GENOMIC DNA]</scope>
    <source>
        <strain evidence="1 2">12200R-189</strain>
    </source>
</reference>
<dbReference type="Proteomes" id="UP000476064">
    <property type="component" value="Chromosome"/>
</dbReference>
<keyword evidence="1" id="KW-0223">Dioxygenase</keyword>
<dbReference type="RefSeq" id="WP_162357617.1">
    <property type="nucleotide sequence ID" value="NZ_CP048209.1"/>
</dbReference>
<dbReference type="PANTHER" id="PTHR20883:SF46">
    <property type="entry name" value="PHYTANOYL-COA HYDROXYLASE"/>
    <property type="match status" value="1"/>
</dbReference>
<dbReference type="KEGG" id="plyc:GXP70_15240"/>
<name>A0A6C0FVK3_9BACL</name>
<sequence>MTAAATFQLTEELIEQFYREGYFYAPGFLDPNAVEALNKEIEKFANGPGDGQWRSRGISLDNDRDEYPDTIAMLNDPRIVSMMERILGDNVRLWLGMFAVVAPNANGLEWHQDNQYTHVLGHMLNGFIALDPIDERNAGLWLAPGSHLLGRQPNLNGPDHAHRRAAEPANAMPCRPMSPGDAVFFHRETLHHSKRNHTDRPRRAFAFQAAAANCRYAKTGKLIDDRPMLSVPRA</sequence>
<protein>
    <submittedName>
        <fullName evidence="1">Phytanoyl-CoA dioxygenase family protein</fullName>
    </submittedName>
</protein>
<dbReference type="InterPro" id="IPR008775">
    <property type="entry name" value="Phytyl_CoA_dOase-like"/>
</dbReference>
<accession>A0A6C0FVK3</accession>
<dbReference type="AlphaFoldDB" id="A0A6C0FVK3"/>
<dbReference type="EMBL" id="CP048209">
    <property type="protein sequence ID" value="QHT61178.1"/>
    <property type="molecule type" value="Genomic_DNA"/>
</dbReference>
<evidence type="ECO:0000313" key="2">
    <source>
        <dbReference type="Proteomes" id="UP000476064"/>
    </source>
</evidence>
<dbReference type="GO" id="GO:0005506">
    <property type="term" value="F:iron ion binding"/>
    <property type="evidence" value="ECO:0007669"/>
    <property type="project" value="UniProtKB-ARBA"/>
</dbReference>
<dbReference type="SUPFAM" id="SSF51197">
    <property type="entry name" value="Clavaminate synthase-like"/>
    <property type="match status" value="1"/>
</dbReference>
<keyword evidence="2" id="KW-1185">Reference proteome</keyword>
<dbReference type="GO" id="GO:0016706">
    <property type="term" value="F:2-oxoglutarate-dependent dioxygenase activity"/>
    <property type="evidence" value="ECO:0007669"/>
    <property type="project" value="UniProtKB-ARBA"/>
</dbReference>
<proteinExistence type="predicted"/>
<evidence type="ECO:0000313" key="1">
    <source>
        <dbReference type="EMBL" id="QHT61178.1"/>
    </source>
</evidence>
<organism evidence="1 2">
    <name type="scientific">Paenibacillus lycopersici</name>
    <dbReference type="NCBI Taxonomy" id="2704462"/>
    <lineage>
        <taxon>Bacteria</taxon>
        <taxon>Bacillati</taxon>
        <taxon>Bacillota</taxon>
        <taxon>Bacilli</taxon>
        <taxon>Bacillales</taxon>
        <taxon>Paenibacillaceae</taxon>
        <taxon>Paenibacillus</taxon>
    </lineage>
</organism>
<keyword evidence="1" id="KW-0560">Oxidoreductase</keyword>